<evidence type="ECO:0000256" key="6">
    <source>
        <dbReference type="ARBA" id="ARBA00022777"/>
    </source>
</evidence>
<dbReference type="PROSITE" id="PS50109">
    <property type="entry name" value="HIS_KIN"/>
    <property type="match status" value="1"/>
</dbReference>
<sequence length="535" mass="56898">MGPLFAYSLVPVLSVSLLLCFTAAIRGHNARGLALYCLATAVWTAALLLLCIPSLSWVGERFVASGAFVAAAYLHSAYDVTEQRSYRLVVLAYGVAVVVTGIGVFLPDTLHGPLAMHRGPLFWPAMALAVASALVPLAHLARSYRNAAPERRPVLLSLGIAGLLAYLGSIGNATLLSGGYALPFGMYLVLAALLVLVHVINAHQPSADRKLLERSLLYSAIAAVLSAGFLFGVLTLLAGSGQPFLAEYRAGAFFLLVLSALAFEPVRQALQEWLGRRFFKDRATGTDLAVALAREEARADQASRLAELGQFTSAVAHEVRNPLGVLAAHLKLLERKGGDPDAVAAMREQIDRASHFVDELLRYGRPRPLDLRHVDLAATVALAYSTAKQGLGELAPEVLFDSEGDTSLTLEADQSQMSQVLVILIENALLALRDVPSPRLKVTFEASAGRLLVRVEDSGRGIPPELLPRLFQPFVTGRKREGPRPGTGLGLAIARGIIERHGGDVRAGQSDVLGGAAFEVTLPQAQPASISAAVA</sequence>
<dbReference type="Gene3D" id="3.30.565.10">
    <property type="entry name" value="Histidine kinase-like ATPase, C-terminal domain"/>
    <property type="match status" value="1"/>
</dbReference>
<evidence type="ECO:0000256" key="1">
    <source>
        <dbReference type="ARBA" id="ARBA00000085"/>
    </source>
</evidence>
<feature type="transmembrane region" description="Helical" evidence="9">
    <location>
        <begin position="6"/>
        <end position="26"/>
    </location>
</feature>
<dbReference type="Gene3D" id="1.10.287.130">
    <property type="match status" value="1"/>
</dbReference>
<dbReference type="EMBL" id="CP012109">
    <property type="protein sequence ID" value="AKQ64987.1"/>
    <property type="molecule type" value="Genomic_DNA"/>
</dbReference>
<organism evidence="11 12">
    <name type="scientific">Pseudomyxococcus hansupus</name>
    <dbReference type="NCBI Taxonomy" id="1297742"/>
    <lineage>
        <taxon>Bacteria</taxon>
        <taxon>Pseudomonadati</taxon>
        <taxon>Myxococcota</taxon>
        <taxon>Myxococcia</taxon>
        <taxon>Myxococcales</taxon>
        <taxon>Cystobacterineae</taxon>
        <taxon>Myxococcaceae</taxon>
        <taxon>Pseudomyxococcus</taxon>
    </lineage>
</organism>
<dbReference type="PRINTS" id="PR00344">
    <property type="entry name" value="BCTRLSENSOR"/>
</dbReference>
<dbReference type="GO" id="GO:0005524">
    <property type="term" value="F:ATP binding"/>
    <property type="evidence" value="ECO:0007669"/>
    <property type="project" value="UniProtKB-KW"/>
</dbReference>
<dbReference type="Pfam" id="PF00512">
    <property type="entry name" value="HisKA"/>
    <property type="match status" value="1"/>
</dbReference>
<dbReference type="Proteomes" id="UP000009026">
    <property type="component" value="Chromosome"/>
</dbReference>
<dbReference type="PANTHER" id="PTHR43065:SF10">
    <property type="entry name" value="PEROXIDE STRESS-ACTIVATED HISTIDINE KINASE MAK3"/>
    <property type="match status" value="1"/>
</dbReference>
<proteinExistence type="predicted"/>
<dbReference type="Pfam" id="PF02518">
    <property type="entry name" value="HATPase_c"/>
    <property type="match status" value="1"/>
</dbReference>
<evidence type="ECO:0000256" key="9">
    <source>
        <dbReference type="SAM" id="Phobius"/>
    </source>
</evidence>
<reference evidence="11 12" key="1">
    <citation type="journal article" date="2016" name="PLoS ONE">
        <title>Complete Genome Sequence and Comparative Genomics of a Novel Myxobacterium Myxococcus hansupus.</title>
        <authorList>
            <person name="Sharma G."/>
            <person name="Narwani T."/>
            <person name="Subramanian S."/>
        </authorList>
    </citation>
    <scope>NUCLEOTIDE SEQUENCE [LARGE SCALE GENOMIC DNA]</scope>
    <source>
        <strain evidence="12">mixupus</strain>
    </source>
</reference>
<dbReference type="AlphaFoldDB" id="A0A0H4XAV8"/>
<evidence type="ECO:0000256" key="3">
    <source>
        <dbReference type="ARBA" id="ARBA00022553"/>
    </source>
</evidence>
<evidence type="ECO:0000256" key="4">
    <source>
        <dbReference type="ARBA" id="ARBA00022679"/>
    </source>
</evidence>
<feature type="transmembrane region" description="Helical" evidence="9">
    <location>
        <begin position="33"/>
        <end position="56"/>
    </location>
</feature>
<keyword evidence="7" id="KW-0067">ATP-binding</keyword>
<keyword evidence="9" id="KW-0472">Membrane</keyword>
<keyword evidence="8" id="KW-0902">Two-component regulatory system</keyword>
<feature type="transmembrane region" description="Helical" evidence="9">
    <location>
        <begin position="62"/>
        <end position="81"/>
    </location>
</feature>
<keyword evidence="5" id="KW-0547">Nucleotide-binding</keyword>
<dbReference type="PATRIC" id="fig|1297742.4.peg.1920"/>
<keyword evidence="6 11" id="KW-0418">Kinase</keyword>
<evidence type="ECO:0000256" key="8">
    <source>
        <dbReference type="ARBA" id="ARBA00023012"/>
    </source>
</evidence>
<dbReference type="CDD" id="cd00082">
    <property type="entry name" value="HisKA"/>
    <property type="match status" value="1"/>
</dbReference>
<feature type="transmembrane region" description="Helical" evidence="9">
    <location>
        <begin position="215"/>
        <end position="238"/>
    </location>
</feature>
<dbReference type="InterPro" id="IPR003661">
    <property type="entry name" value="HisK_dim/P_dom"/>
</dbReference>
<dbReference type="OrthoDB" id="5379182at2"/>
<feature type="transmembrane region" description="Helical" evidence="9">
    <location>
        <begin position="153"/>
        <end position="175"/>
    </location>
</feature>
<dbReference type="SUPFAM" id="SSF55874">
    <property type="entry name" value="ATPase domain of HSP90 chaperone/DNA topoisomerase II/histidine kinase"/>
    <property type="match status" value="1"/>
</dbReference>
<protein>
    <recommendedName>
        <fullName evidence="2">histidine kinase</fullName>
        <ecNumber evidence="2">2.7.13.3</ecNumber>
    </recommendedName>
</protein>
<keyword evidence="9" id="KW-0812">Transmembrane</keyword>
<dbReference type="InterPro" id="IPR036097">
    <property type="entry name" value="HisK_dim/P_sf"/>
</dbReference>
<dbReference type="InterPro" id="IPR003594">
    <property type="entry name" value="HATPase_dom"/>
</dbReference>
<evidence type="ECO:0000256" key="5">
    <source>
        <dbReference type="ARBA" id="ARBA00022741"/>
    </source>
</evidence>
<evidence type="ECO:0000313" key="11">
    <source>
        <dbReference type="EMBL" id="AKQ64987.1"/>
    </source>
</evidence>
<accession>A0A0H4XAV8</accession>
<dbReference type="InterPro" id="IPR005467">
    <property type="entry name" value="His_kinase_dom"/>
</dbReference>
<dbReference type="STRING" id="1297742.A176_001899"/>
<evidence type="ECO:0000259" key="10">
    <source>
        <dbReference type="PROSITE" id="PS50109"/>
    </source>
</evidence>
<dbReference type="GO" id="GO:0000155">
    <property type="term" value="F:phosphorelay sensor kinase activity"/>
    <property type="evidence" value="ECO:0007669"/>
    <property type="project" value="InterPro"/>
</dbReference>
<dbReference type="InterPro" id="IPR036890">
    <property type="entry name" value="HATPase_C_sf"/>
</dbReference>
<feature type="domain" description="Histidine kinase" evidence="10">
    <location>
        <begin position="314"/>
        <end position="526"/>
    </location>
</feature>
<feature type="transmembrane region" description="Helical" evidence="9">
    <location>
        <begin position="121"/>
        <end position="141"/>
    </location>
</feature>
<evidence type="ECO:0000313" key="12">
    <source>
        <dbReference type="Proteomes" id="UP000009026"/>
    </source>
</evidence>
<keyword evidence="3" id="KW-0597">Phosphoprotein</keyword>
<evidence type="ECO:0000256" key="7">
    <source>
        <dbReference type="ARBA" id="ARBA00022840"/>
    </source>
</evidence>
<feature type="transmembrane region" description="Helical" evidence="9">
    <location>
        <begin position="88"/>
        <end position="106"/>
    </location>
</feature>
<evidence type="ECO:0000256" key="2">
    <source>
        <dbReference type="ARBA" id="ARBA00012438"/>
    </source>
</evidence>
<gene>
    <name evidence="11" type="ORF">A176_001899</name>
</gene>
<dbReference type="SMART" id="SM00388">
    <property type="entry name" value="HisKA"/>
    <property type="match status" value="1"/>
</dbReference>
<feature type="transmembrane region" description="Helical" evidence="9">
    <location>
        <begin position="181"/>
        <end position="203"/>
    </location>
</feature>
<dbReference type="InterPro" id="IPR004358">
    <property type="entry name" value="Sig_transdc_His_kin-like_C"/>
</dbReference>
<name>A0A0H4XAV8_9BACT</name>
<dbReference type="EC" id="2.7.13.3" evidence="2"/>
<dbReference type="PANTHER" id="PTHR43065">
    <property type="entry name" value="SENSOR HISTIDINE KINASE"/>
    <property type="match status" value="1"/>
</dbReference>
<dbReference type="SMART" id="SM00387">
    <property type="entry name" value="HATPase_c"/>
    <property type="match status" value="1"/>
</dbReference>
<dbReference type="eggNOG" id="COG4191">
    <property type="taxonomic scope" value="Bacteria"/>
</dbReference>
<dbReference type="SUPFAM" id="SSF47384">
    <property type="entry name" value="Homodimeric domain of signal transducing histidine kinase"/>
    <property type="match status" value="1"/>
</dbReference>
<dbReference type="KEGG" id="mym:A176_001899"/>
<comment type="catalytic activity">
    <reaction evidence="1">
        <text>ATP + protein L-histidine = ADP + protein N-phospho-L-histidine.</text>
        <dbReference type="EC" id="2.7.13.3"/>
    </reaction>
</comment>
<dbReference type="RefSeq" id="WP_002634248.1">
    <property type="nucleotide sequence ID" value="NZ_CP012109.1"/>
</dbReference>
<keyword evidence="4" id="KW-0808">Transferase</keyword>
<keyword evidence="9" id="KW-1133">Transmembrane helix</keyword>
<keyword evidence="12" id="KW-1185">Reference proteome</keyword>
<dbReference type="CDD" id="cd00075">
    <property type="entry name" value="HATPase"/>
    <property type="match status" value="1"/>
</dbReference>